<protein>
    <submittedName>
        <fullName evidence="5">LacI family transcriptional regulator</fullName>
    </submittedName>
</protein>
<evidence type="ECO:0000313" key="5">
    <source>
        <dbReference type="EMBL" id="OZY84195.1"/>
    </source>
</evidence>
<dbReference type="SMART" id="SM00354">
    <property type="entry name" value="HTH_LACI"/>
    <property type="match status" value="1"/>
</dbReference>
<dbReference type="InterPro" id="IPR000843">
    <property type="entry name" value="HTH_LacI"/>
</dbReference>
<gene>
    <name evidence="5" type="ORF">CBP51_13270</name>
</gene>
<dbReference type="CDD" id="cd01392">
    <property type="entry name" value="HTH_LacI"/>
    <property type="match status" value="1"/>
</dbReference>
<evidence type="ECO:0000259" key="4">
    <source>
        <dbReference type="PROSITE" id="PS50932"/>
    </source>
</evidence>
<dbReference type="InterPro" id="IPR028082">
    <property type="entry name" value="Peripla_BP_I"/>
</dbReference>
<evidence type="ECO:0000256" key="2">
    <source>
        <dbReference type="ARBA" id="ARBA00023125"/>
    </source>
</evidence>
<dbReference type="PANTHER" id="PTHR30146">
    <property type="entry name" value="LACI-RELATED TRANSCRIPTIONAL REPRESSOR"/>
    <property type="match status" value="1"/>
</dbReference>
<dbReference type="SUPFAM" id="SSF53822">
    <property type="entry name" value="Periplasmic binding protein-like I"/>
    <property type="match status" value="1"/>
</dbReference>
<dbReference type="InterPro" id="IPR046335">
    <property type="entry name" value="LacI/GalR-like_sensor"/>
</dbReference>
<dbReference type="PANTHER" id="PTHR30146:SF153">
    <property type="entry name" value="LACTOSE OPERON REPRESSOR"/>
    <property type="match status" value="1"/>
</dbReference>
<dbReference type="SUPFAM" id="SSF47413">
    <property type="entry name" value="lambda repressor-like DNA-binding domains"/>
    <property type="match status" value="1"/>
</dbReference>
<keyword evidence="2" id="KW-0238">DNA-binding</keyword>
<evidence type="ECO:0000313" key="6">
    <source>
        <dbReference type="Proteomes" id="UP000216101"/>
    </source>
</evidence>
<dbReference type="GO" id="GO:0000976">
    <property type="term" value="F:transcription cis-regulatory region binding"/>
    <property type="evidence" value="ECO:0007669"/>
    <property type="project" value="TreeGrafter"/>
</dbReference>
<dbReference type="Pfam" id="PF13377">
    <property type="entry name" value="Peripla_BP_3"/>
    <property type="match status" value="1"/>
</dbReference>
<feature type="domain" description="HTH lacI-type" evidence="4">
    <location>
        <begin position="56"/>
        <end position="110"/>
    </location>
</feature>
<dbReference type="InterPro" id="IPR010982">
    <property type="entry name" value="Lambda_DNA-bd_dom_sf"/>
</dbReference>
<dbReference type="PROSITE" id="PS00356">
    <property type="entry name" value="HTH_LACI_1"/>
    <property type="match status" value="1"/>
</dbReference>
<dbReference type="Gene3D" id="1.10.260.40">
    <property type="entry name" value="lambda repressor-like DNA-binding domains"/>
    <property type="match status" value="1"/>
</dbReference>
<comment type="caution">
    <text evidence="5">The sequence shown here is derived from an EMBL/GenBank/DDBJ whole genome shotgun (WGS) entry which is preliminary data.</text>
</comment>
<keyword evidence="6" id="KW-1185">Reference proteome</keyword>
<evidence type="ECO:0000256" key="3">
    <source>
        <dbReference type="ARBA" id="ARBA00023163"/>
    </source>
</evidence>
<sequence length="399" mass="42685">MANQINNCVLQRQVFPGLSQQALGYMTEKTKKTAEKKAPPAKEKSVIETPAMKQPATVHDVAKLAGVGSMTVSRVVNGSTAVSAKMRKRVEDAIKELNYVPNLAARAARSGQRRIGIIFSNPKSSNLGDFLMGAFAASSALGCQLLIEPLLAHPQPIDALKKLIELGAQGVILPPPICDSLEAQQLARRHDILPLSFASGSPRLHSPAVLIDDFAGARAMTHYLQSLGHTKIAFVKGDPKHSPANSRAEGFLAAMAEANLEVPAHWMPDGDFTYRCALDVGKVLLDVPKKQRPTAIFACNDEMATGLLAVAHGLGLKVPQDVSVAGFDDTAMATAVWPQLTTIHQPLAEMAKSAVTMLDDMLKTTPRISEHDGVVRHFVAPYKLMKRDSTGPVGGVTAT</sequence>
<dbReference type="CDD" id="cd01545">
    <property type="entry name" value="PBP1_SalR"/>
    <property type="match status" value="1"/>
</dbReference>
<dbReference type="Gene3D" id="3.40.50.2300">
    <property type="match status" value="2"/>
</dbReference>
<reference evidence="6" key="1">
    <citation type="submission" date="2017-05" db="EMBL/GenBank/DDBJ databases">
        <authorList>
            <person name="Barney B.M."/>
        </authorList>
    </citation>
    <scope>NUCLEOTIDE SEQUENCE [LARGE SCALE GENOMIC DNA]</scope>
    <source>
        <strain evidence="6">PSBB022</strain>
    </source>
</reference>
<name>A0A266Q2X0_9GAMM</name>
<keyword evidence="3" id="KW-0804">Transcription</keyword>
<evidence type="ECO:0000256" key="1">
    <source>
        <dbReference type="ARBA" id="ARBA00023015"/>
    </source>
</evidence>
<organism evidence="5 6">
    <name type="scientific">Cellvibrio mixtus</name>
    <dbReference type="NCBI Taxonomy" id="39650"/>
    <lineage>
        <taxon>Bacteria</taxon>
        <taxon>Pseudomonadati</taxon>
        <taxon>Pseudomonadota</taxon>
        <taxon>Gammaproteobacteria</taxon>
        <taxon>Cellvibrionales</taxon>
        <taxon>Cellvibrionaceae</taxon>
        <taxon>Cellvibrio</taxon>
    </lineage>
</organism>
<dbReference type="Pfam" id="PF00356">
    <property type="entry name" value="LacI"/>
    <property type="match status" value="1"/>
</dbReference>
<accession>A0A266Q2X0</accession>
<proteinExistence type="predicted"/>
<dbReference type="PROSITE" id="PS50932">
    <property type="entry name" value="HTH_LACI_2"/>
    <property type="match status" value="1"/>
</dbReference>
<dbReference type="EMBL" id="NHNI01000002">
    <property type="protein sequence ID" value="OZY84195.1"/>
    <property type="molecule type" value="Genomic_DNA"/>
</dbReference>
<dbReference type="PRINTS" id="PR00036">
    <property type="entry name" value="HTHLACI"/>
</dbReference>
<dbReference type="AlphaFoldDB" id="A0A266Q2X0"/>
<dbReference type="GO" id="GO:0003700">
    <property type="term" value="F:DNA-binding transcription factor activity"/>
    <property type="evidence" value="ECO:0007669"/>
    <property type="project" value="TreeGrafter"/>
</dbReference>
<keyword evidence="1" id="KW-0805">Transcription regulation</keyword>
<dbReference type="Proteomes" id="UP000216101">
    <property type="component" value="Unassembled WGS sequence"/>
</dbReference>